<dbReference type="PANTHER" id="PTHR12428:SF65">
    <property type="entry name" value="CYTOCHROME C OXIDASE ASSEMBLY PROTEIN COX18, MITOCHONDRIAL"/>
    <property type="match status" value="1"/>
</dbReference>
<keyword evidence="13" id="KW-1185">Reference proteome</keyword>
<dbReference type="KEGG" id="ckl:CKL_3476"/>
<feature type="transmembrane region" description="Helical" evidence="10">
    <location>
        <begin position="197"/>
        <end position="214"/>
    </location>
</feature>
<name>A5N2X1_CLOK5</name>
<proteinExistence type="inferred from homology"/>
<sequence length="297" mass="33827">MIDFIAFPIGHLLKFIYEHIAFNNYGVAIIELTVIIKTLLLPLYIKQYHAASGISNIQYKVQEIQKKHKNNKEKLNQEIMKLYKENNVNPASGCLPLLFQMPILFSLYYVVSQPLKYMTGKSPAAIQQLFEMIPQGSDRITNMHDLSIINYFSKHLDKLSDVKGMLEKDDLLNMNFLGMNLGSVPNLHFNHIDTNNLLILLIPLLAAATTYISTKYSTNQTVSQTSDKQIADSMQGNMNLIASVVTGFMAFTLPAGMGIYWITGNIYQIFQQMFMNKFVIKKSLNNNKKGKKRLRSN</sequence>
<feature type="transmembrane region" description="Helical" evidence="10">
    <location>
        <begin position="21"/>
        <end position="45"/>
    </location>
</feature>
<keyword evidence="4 9" id="KW-0812">Transmembrane</keyword>
<dbReference type="InterPro" id="IPR047196">
    <property type="entry name" value="YidC_ALB_C"/>
</dbReference>
<keyword evidence="5" id="KW-0653">Protein transport</keyword>
<comment type="similarity">
    <text evidence="9">Belongs to the OXA1/ALB3/YidC family.</text>
</comment>
<evidence type="ECO:0000313" key="12">
    <source>
        <dbReference type="EMBL" id="EDK35467.1"/>
    </source>
</evidence>
<comment type="subcellular location">
    <subcellularLocation>
        <location evidence="1">Cell membrane</location>
        <topology evidence="1">Multi-pass membrane protein</topology>
    </subcellularLocation>
    <subcellularLocation>
        <location evidence="9">Membrane</location>
        <topology evidence="9">Multi-pass membrane protein</topology>
    </subcellularLocation>
</comment>
<dbReference type="NCBIfam" id="TIGR03592">
    <property type="entry name" value="yidC_oxa1_cterm"/>
    <property type="match status" value="1"/>
</dbReference>
<evidence type="ECO:0000256" key="1">
    <source>
        <dbReference type="ARBA" id="ARBA00004651"/>
    </source>
</evidence>
<dbReference type="InterPro" id="IPR028055">
    <property type="entry name" value="YidC/Oxa/ALB_C"/>
</dbReference>
<dbReference type="eggNOG" id="COG0706">
    <property type="taxonomic scope" value="Bacteria"/>
</dbReference>
<accession>A5N2X1</accession>
<dbReference type="GO" id="GO:0032977">
    <property type="term" value="F:membrane insertase activity"/>
    <property type="evidence" value="ECO:0007669"/>
    <property type="project" value="InterPro"/>
</dbReference>
<evidence type="ECO:0000256" key="7">
    <source>
        <dbReference type="ARBA" id="ARBA00023136"/>
    </source>
</evidence>
<dbReference type="InterPro" id="IPR001708">
    <property type="entry name" value="YidC/ALB3/OXA1/COX18"/>
</dbReference>
<organism evidence="12 13">
    <name type="scientific">Clostridium kluyveri (strain ATCC 8527 / DSM 555 / NBRC 12016 / NCIMB 10680 / K1)</name>
    <dbReference type="NCBI Taxonomy" id="431943"/>
    <lineage>
        <taxon>Bacteria</taxon>
        <taxon>Bacillati</taxon>
        <taxon>Bacillota</taxon>
        <taxon>Clostridia</taxon>
        <taxon>Eubacteriales</taxon>
        <taxon>Clostridiaceae</taxon>
        <taxon>Clostridium</taxon>
    </lineage>
</organism>
<feature type="transmembrane region" description="Helical" evidence="10">
    <location>
        <begin position="90"/>
        <end position="111"/>
    </location>
</feature>
<keyword evidence="2" id="KW-0813">Transport</keyword>
<evidence type="ECO:0000256" key="3">
    <source>
        <dbReference type="ARBA" id="ARBA00022475"/>
    </source>
</evidence>
<dbReference type="EMBL" id="CP000673">
    <property type="protein sequence ID" value="EDK35467.1"/>
    <property type="molecule type" value="Genomic_DNA"/>
</dbReference>
<reference evidence="12 13" key="1">
    <citation type="journal article" date="2008" name="Proc. Natl. Acad. Sci. U.S.A.">
        <title>The genome of Clostridium kluyveri, a strict anaerobe with unique metabolic features.</title>
        <authorList>
            <person name="Seedorf H."/>
            <person name="Fricke W.F."/>
            <person name="Veith B."/>
            <person name="Brueggemann H."/>
            <person name="Liesegang H."/>
            <person name="Strittmatter A."/>
            <person name="Miethke M."/>
            <person name="Buckel W."/>
            <person name="Hinderberger J."/>
            <person name="Li F."/>
            <person name="Hagemeier C."/>
            <person name="Thauer R.K."/>
            <person name="Gottschalk G."/>
        </authorList>
    </citation>
    <scope>NUCLEOTIDE SEQUENCE [LARGE SCALE GENOMIC DNA]</scope>
    <source>
        <strain evidence="13">ATCC 8527 / DSM 555 / NCIMB 10680</strain>
    </source>
</reference>
<dbReference type="RefSeq" id="WP_012103798.1">
    <property type="nucleotide sequence ID" value="NC_009706.1"/>
</dbReference>
<evidence type="ECO:0000256" key="9">
    <source>
        <dbReference type="RuleBase" id="RU003945"/>
    </source>
</evidence>
<evidence type="ECO:0000256" key="6">
    <source>
        <dbReference type="ARBA" id="ARBA00022989"/>
    </source>
</evidence>
<dbReference type="AlphaFoldDB" id="A5N2X1"/>
<evidence type="ECO:0000313" key="13">
    <source>
        <dbReference type="Proteomes" id="UP000002411"/>
    </source>
</evidence>
<dbReference type="PANTHER" id="PTHR12428">
    <property type="entry name" value="OXA1"/>
    <property type="match status" value="1"/>
</dbReference>
<dbReference type="Pfam" id="PF02096">
    <property type="entry name" value="60KD_IMP"/>
    <property type="match status" value="1"/>
</dbReference>
<protein>
    <recommendedName>
        <fullName evidence="11">Membrane insertase YidC/Oxa/ALB C-terminal domain-containing protein</fullName>
    </recommendedName>
</protein>
<feature type="domain" description="Membrane insertase YidC/Oxa/ALB C-terminal" evidence="11">
    <location>
        <begin position="25"/>
        <end position="277"/>
    </location>
</feature>
<evidence type="ECO:0000256" key="10">
    <source>
        <dbReference type="SAM" id="Phobius"/>
    </source>
</evidence>
<gene>
    <name evidence="12" type="ordered locus">CKL_3476</name>
</gene>
<dbReference type="GO" id="GO:0015031">
    <property type="term" value="P:protein transport"/>
    <property type="evidence" value="ECO:0007669"/>
    <property type="project" value="UniProtKB-KW"/>
</dbReference>
<keyword evidence="6 10" id="KW-1133">Transmembrane helix</keyword>
<dbReference type="STRING" id="431943.CKL_3476"/>
<evidence type="ECO:0000256" key="8">
    <source>
        <dbReference type="ARBA" id="ARBA00023186"/>
    </source>
</evidence>
<evidence type="ECO:0000256" key="4">
    <source>
        <dbReference type="ARBA" id="ARBA00022692"/>
    </source>
</evidence>
<keyword evidence="7 10" id="KW-0472">Membrane</keyword>
<dbReference type="CDD" id="cd20070">
    <property type="entry name" value="5TM_YidC_Alb3"/>
    <property type="match status" value="1"/>
</dbReference>
<evidence type="ECO:0000256" key="5">
    <source>
        <dbReference type="ARBA" id="ARBA00022927"/>
    </source>
</evidence>
<keyword evidence="3" id="KW-1003">Cell membrane</keyword>
<keyword evidence="8" id="KW-0143">Chaperone</keyword>
<dbReference type="GO" id="GO:0051205">
    <property type="term" value="P:protein insertion into membrane"/>
    <property type="evidence" value="ECO:0007669"/>
    <property type="project" value="TreeGrafter"/>
</dbReference>
<feature type="transmembrane region" description="Helical" evidence="10">
    <location>
        <begin position="240"/>
        <end position="263"/>
    </location>
</feature>
<dbReference type="GO" id="GO:0005886">
    <property type="term" value="C:plasma membrane"/>
    <property type="evidence" value="ECO:0007669"/>
    <property type="project" value="UniProtKB-SubCell"/>
</dbReference>
<evidence type="ECO:0000259" key="11">
    <source>
        <dbReference type="Pfam" id="PF02096"/>
    </source>
</evidence>
<dbReference type="Proteomes" id="UP000002411">
    <property type="component" value="Chromosome"/>
</dbReference>
<dbReference type="HOGENOM" id="CLU_036138_4_2_9"/>
<evidence type="ECO:0000256" key="2">
    <source>
        <dbReference type="ARBA" id="ARBA00022448"/>
    </source>
</evidence>